<evidence type="ECO:0000256" key="11">
    <source>
        <dbReference type="PROSITE-ProRule" id="PRU00169"/>
    </source>
</evidence>
<evidence type="ECO:0000256" key="10">
    <source>
        <dbReference type="ARBA" id="ARBA00068150"/>
    </source>
</evidence>
<dbReference type="InterPro" id="IPR003018">
    <property type="entry name" value="GAF"/>
</dbReference>
<dbReference type="Gene3D" id="3.30.450.20">
    <property type="entry name" value="PAS domain"/>
    <property type="match status" value="1"/>
</dbReference>
<dbReference type="SUPFAM" id="SSF55874">
    <property type="entry name" value="ATPase domain of HSP90 chaperone/DNA topoisomerase II/histidine kinase"/>
    <property type="match status" value="1"/>
</dbReference>
<keyword evidence="7" id="KW-0067">ATP-binding</keyword>
<dbReference type="InterPro" id="IPR000014">
    <property type="entry name" value="PAS"/>
</dbReference>
<dbReference type="SMART" id="SM00448">
    <property type="entry name" value="REC"/>
    <property type="match status" value="2"/>
</dbReference>
<evidence type="ECO:0000256" key="9">
    <source>
        <dbReference type="ARBA" id="ARBA00064003"/>
    </source>
</evidence>
<dbReference type="OrthoDB" id="9810447at2"/>
<dbReference type="Proteomes" id="UP000004095">
    <property type="component" value="Unassembled WGS sequence"/>
</dbReference>
<evidence type="ECO:0000259" key="16">
    <source>
        <dbReference type="PROSITE" id="PS50113"/>
    </source>
</evidence>
<dbReference type="InterPro" id="IPR004358">
    <property type="entry name" value="Sig_transdc_His_kin-like_C"/>
</dbReference>
<keyword evidence="12" id="KW-1133">Transmembrane helix</keyword>
<dbReference type="SUPFAM" id="SSF47384">
    <property type="entry name" value="Homodimeric domain of signal transducing histidine kinase"/>
    <property type="match status" value="1"/>
</dbReference>
<dbReference type="CDD" id="cd16922">
    <property type="entry name" value="HATPase_EvgS-ArcB-TorS-like"/>
    <property type="match status" value="1"/>
</dbReference>
<dbReference type="SUPFAM" id="SSF55781">
    <property type="entry name" value="GAF domain-like"/>
    <property type="match status" value="1"/>
</dbReference>
<dbReference type="InterPro" id="IPR035965">
    <property type="entry name" value="PAS-like_dom_sf"/>
</dbReference>
<feature type="transmembrane region" description="Helical" evidence="12">
    <location>
        <begin position="309"/>
        <end position="327"/>
    </location>
</feature>
<dbReference type="InterPro" id="IPR011623">
    <property type="entry name" value="7TMR_DISM_rcpt_extracell_dom1"/>
</dbReference>
<gene>
    <name evidence="17" type="ORF">M23134_04811</name>
</gene>
<comment type="caution">
    <text evidence="17">The sequence shown here is derived from an EMBL/GenBank/DDBJ whole genome shotgun (WGS) entry which is preliminary data.</text>
</comment>
<evidence type="ECO:0000256" key="3">
    <source>
        <dbReference type="ARBA" id="ARBA00022553"/>
    </source>
</evidence>
<feature type="transmembrane region" description="Helical" evidence="12">
    <location>
        <begin position="184"/>
        <end position="207"/>
    </location>
</feature>
<dbReference type="AlphaFoldDB" id="A1ZRX3"/>
<sequence>MIKGIQRIIFLMHLLGFVQPVCAQQTIVVKDAQKLLHVGNKIEVLADKSGKLTLQDVLTAEVQKRFKPHKRLVFSQAPSHTAYWLRFKVKNETNRDIWFALGDTRSWYLDFFAPNPSGAYADPVLLGVMRPQPTGALLGKYYTVPLKSASSDPNVYYVRIAGEFAITHLFQIGTTTAITRQFGIYNAILAGFIGLIVAMGVYNLFLFFATKDKIYLIYVGYLVIVFFSTPFNNGQTLFFGQWFWSYFTVWQSLLFWLVTLFVDRYLDLATNAVNVRRWLWLLTSVLGGVFPLLNLSGISLVYLISPLQLITLVYTFSLLVCGFYLLYKGVHTARFYTLGWSSVVISSFVYMMARNGILPLNVFTTQVLYFGFGAEALLFSLALGDRLNSLKKEKEKIQAQNLRLMTRQKDDLESMVQQRTQDIESMHQRLSLATKSASIGIWEYNYNTQRMTWDEQMYLLYGDIEKSFGGSIKEWLYYIRPQDITLLKAAFKQLKKRHKVSNVDFRIVTPQNEERWVCLSAILQRNENADLKNITGTIHDITSIKNANERLKENNLLLDSINYIQKEFIASENPETVFDFLLHQLLDITGSKQGLVGEVKQKEAQKPHFTAFAATSIGLSDQAKAQIDALKCADLLLNQVLSDGTPLIINDLTAATTQLVQTEDCTLIHSFLGIPLFMHDQLIGLVVVTNCESGYSQQTLQKLDPLLSTTSRLLSAYRKEQERLALMKALQKTTLEAQQASVAKSEFLANMSHEIRTPLNGVVGFVDLLLQTNLDATQKQYLDIVSQSGNTLLEIINDILDFSKIEAGKMELLPVKVDLAQMCDGLRDLMIYQTKQKGLEMILSLAGDLPQYAWFDEMRLKQVLTNLLSNAVKFTSKGTIEFKVTMLQKESNQKALLRFLVKDTGVGILPENQQKIFEAFLQEDTSTTKRFGGTGLGLSISNRLLALMDSRLCLESTHGKGSTFYFDIWVNCVFEEHNDWSRLDAIKQVLVIHHHPVQSARIEAILKEKGIQVTQAMHGISGIELLQANPYFQAVFIAEEMPFMDGMQTAQEIRQTLGLSNLPLVLLNSSNSGSSQAEGLALYQQWIGTTPQPSQLYKVLSKITEGLAETASTNEPKKDQAGSVLQKVLIVEDNEVNMLLMNEIIAKLLPSAKILMAHSGEEALAIYQTALPETILMDVQMPGMNGYETTRQIRKIEQTLGQQRSKIVAVTAGALKEEKALCIEAGMDEFVTKPINKSDIQHIFTDQA</sequence>
<dbReference type="CDD" id="cd00130">
    <property type="entry name" value="PAS"/>
    <property type="match status" value="1"/>
</dbReference>
<feature type="transmembrane region" description="Helical" evidence="12">
    <location>
        <begin position="365"/>
        <end position="384"/>
    </location>
</feature>
<keyword evidence="18" id="KW-1185">Reference proteome</keyword>
<feature type="transmembrane region" description="Helical" evidence="12">
    <location>
        <begin position="278"/>
        <end position="303"/>
    </location>
</feature>
<evidence type="ECO:0000256" key="2">
    <source>
        <dbReference type="ARBA" id="ARBA00012438"/>
    </source>
</evidence>
<dbReference type="InterPro" id="IPR036097">
    <property type="entry name" value="HisK_dim/P_sf"/>
</dbReference>
<feature type="transmembrane region" description="Helical" evidence="12">
    <location>
        <begin position="243"/>
        <end position="266"/>
    </location>
</feature>
<comment type="subunit">
    <text evidence="9">At low DSF concentrations, interacts with RpfF.</text>
</comment>
<evidence type="ECO:0000256" key="5">
    <source>
        <dbReference type="ARBA" id="ARBA00022741"/>
    </source>
</evidence>
<dbReference type="Pfam" id="PF08447">
    <property type="entry name" value="PAS_3"/>
    <property type="match status" value="1"/>
</dbReference>
<dbReference type="Pfam" id="PF02518">
    <property type="entry name" value="HATPase_c"/>
    <property type="match status" value="1"/>
</dbReference>
<dbReference type="SMART" id="SM00387">
    <property type="entry name" value="HATPase_c"/>
    <property type="match status" value="1"/>
</dbReference>
<evidence type="ECO:0000256" key="13">
    <source>
        <dbReference type="SAM" id="SignalP"/>
    </source>
</evidence>
<dbReference type="InterPro" id="IPR029016">
    <property type="entry name" value="GAF-like_dom_sf"/>
</dbReference>
<dbReference type="InterPro" id="IPR003661">
    <property type="entry name" value="HisK_dim/P_dom"/>
</dbReference>
<keyword evidence="13" id="KW-0732">Signal</keyword>
<dbReference type="EC" id="2.7.13.3" evidence="2"/>
<dbReference type="Pfam" id="PF07695">
    <property type="entry name" value="7TMR-DISM_7TM"/>
    <property type="match status" value="1"/>
</dbReference>
<feature type="chain" id="PRO_5002642176" description="Sensory/regulatory protein RpfC" evidence="13">
    <location>
        <begin position="24"/>
        <end position="1248"/>
    </location>
</feature>
<feature type="domain" description="Response regulatory" evidence="15">
    <location>
        <begin position="1127"/>
        <end position="1248"/>
    </location>
</feature>
<reference evidence="17 18" key="1">
    <citation type="submission" date="2007-01" db="EMBL/GenBank/DDBJ databases">
        <authorList>
            <person name="Haygood M."/>
            <person name="Podell S."/>
            <person name="Anderson C."/>
            <person name="Hopkinson B."/>
            <person name="Roe K."/>
            <person name="Barbeau K."/>
            <person name="Gaasterland T."/>
            <person name="Ferriera S."/>
            <person name="Johnson J."/>
            <person name="Kravitz S."/>
            <person name="Beeson K."/>
            <person name="Sutton G."/>
            <person name="Rogers Y.-H."/>
            <person name="Friedman R."/>
            <person name="Frazier M."/>
            <person name="Venter J.C."/>
        </authorList>
    </citation>
    <scope>NUCLEOTIDE SEQUENCE [LARGE SCALE GENOMIC DNA]</scope>
    <source>
        <strain evidence="17 18">ATCC 23134</strain>
    </source>
</reference>
<dbReference type="Gene3D" id="1.10.287.130">
    <property type="match status" value="1"/>
</dbReference>
<feature type="domain" description="Histidine kinase" evidence="14">
    <location>
        <begin position="750"/>
        <end position="972"/>
    </location>
</feature>
<dbReference type="FunFam" id="3.30.565.10:FF:000010">
    <property type="entry name" value="Sensor histidine kinase RcsC"/>
    <property type="match status" value="1"/>
</dbReference>
<proteinExistence type="predicted"/>
<keyword evidence="4" id="KW-0808">Transferase</keyword>
<dbReference type="EMBL" id="AAWS01000029">
    <property type="protein sequence ID" value="EAY26861.1"/>
    <property type="molecule type" value="Genomic_DNA"/>
</dbReference>
<protein>
    <recommendedName>
        <fullName evidence="10">Sensory/regulatory protein RpfC</fullName>
        <ecNumber evidence="2">2.7.13.3</ecNumber>
    </recommendedName>
</protein>
<keyword evidence="6 17" id="KW-0418">Kinase</keyword>
<comment type="caution">
    <text evidence="11">Lacks conserved residue(s) required for the propagation of feature annotation.</text>
</comment>
<dbReference type="GO" id="GO:0005524">
    <property type="term" value="F:ATP binding"/>
    <property type="evidence" value="ECO:0007669"/>
    <property type="project" value="UniProtKB-KW"/>
</dbReference>
<dbReference type="InterPro" id="IPR003594">
    <property type="entry name" value="HATPase_dom"/>
</dbReference>
<evidence type="ECO:0000256" key="1">
    <source>
        <dbReference type="ARBA" id="ARBA00000085"/>
    </source>
</evidence>
<dbReference type="PANTHER" id="PTHR45339:SF1">
    <property type="entry name" value="HYBRID SIGNAL TRANSDUCTION HISTIDINE KINASE J"/>
    <property type="match status" value="1"/>
</dbReference>
<dbReference type="SUPFAM" id="SSF52172">
    <property type="entry name" value="CheY-like"/>
    <property type="match status" value="2"/>
</dbReference>
<dbReference type="Pfam" id="PF00072">
    <property type="entry name" value="Response_reg"/>
    <property type="match status" value="1"/>
</dbReference>
<keyword evidence="5" id="KW-0547">Nucleotide-binding</keyword>
<evidence type="ECO:0000256" key="4">
    <source>
        <dbReference type="ARBA" id="ARBA00022679"/>
    </source>
</evidence>
<keyword evidence="3 11" id="KW-0597">Phosphoprotein</keyword>
<feature type="transmembrane region" description="Helical" evidence="12">
    <location>
        <begin position="214"/>
        <end position="231"/>
    </location>
</feature>
<dbReference type="RefSeq" id="WP_002700125.1">
    <property type="nucleotide sequence ID" value="NZ_AAWS01000029.1"/>
</dbReference>
<dbReference type="CDD" id="cd17546">
    <property type="entry name" value="REC_hyHK_CKI1_RcsC-like"/>
    <property type="match status" value="1"/>
</dbReference>
<dbReference type="PRINTS" id="PR00344">
    <property type="entry name" value="BCTRLSENSOR"/>
</dbReference>
<dbReference type="InterPro" id="IPR011006">
    <property type="entry name" value="CheY-like_superfamily"/>
</dbReference>
<dbReference type="Gene3D" id="2.10.70.100">
    <property type="match status" value="1"/>
</dbReference>
<dbReference type="PROSITE" id="PS50109">
    <property type="entry name" value="HIS_KIN"/>
    <property type="match status" value="1"/>
</dbReference>
<keyword evidence="12" id="KW-0812">Transmembrane</keyword>
<evidence type="ECO:0000259" key="14">
    <source>
        <dbReference type="PROSITE" id="PS50109"/>
    </source>
</evidence>
<feature type="signal peptide" evidence="13">
    <location>
        <begin position="1"/>
        <end position="23"/>
    </location>
</feature>
<dbReference type="Gene3D" id="3.30.565.10">
    <property type="entry name" value="Histidine kinase-like ATPase, C-terminal domain"/>
    <property type="match status" value="1"/>
</dbReference>
<keyword evidence="8" id="KW-0902">Two-component regulatory system</keyword>
<dbReference type="InterPro" id="IPR036890">
    <property type="entry name" value="HATPase_C_sf"/>
</dbReference>
<evidence type="ECO:0000256" key="7">
    <source>
        <dbReference type="ARBA" id="ARBA00022840"/>
    </source>
</evidence>
<dbReference type="InterPro" id="IPR005467">
    <property type="entry name" value="His_kinase_dom"/>
</dbReference>
<dbReference type="InterPro" id="IPR000700">
    <property type="entry name" value="PAS-assoc_C"/>
</dbReference>
<dbReference type="FunFam" id="1.10.287.130:FF:000002">
    <property type="entry name" value="Two-component osmosensing histidine kinase"/>
    <property type="match status" value="1"/>
</dbReference>
<comment type="catalytic activity">
    <reaction evidence="1">
        <text>ATP + protein L-histidine = ADP + protein N-phospho-L-histidine.</text>
        <dbReference type="EC" id="2.7.13.3"/>
    </reaction>
</comment>
<dbReference type="SUPFAM" id="SSF55785">
    <property type="entry name" value="PYP-like sensor domain (PAS domain)"/>
    <property type="match status" value="1"/>
</dbReference>
<dbReference type="InterPro" id="IPR011622">
    <property type="entry name" value="7TMR_DISM_rcpt_extracell_dom2"/>
</dbReference>
<dbReference type="Gene3D" id="3.30.450.40">
    <property type="match status" value="1"/>
</dbReference>
<dbReference type="GO" id="GO:0000155">
    <property type="term" value="F:phosphorelay sensor kinase activity"/>
    <property type="evidence" value="ECO:0007669"/>
    <property type="project" value="InterPro"/>
</dbReference>
<feature type="domain" description="PAC" evidence="16">
    <location>
        <begin position="501"/>
        <end position="553"/>
    </location>
</feature>
<evidence type="ECO:0000313" key="18">
    <source>
        <dbReference type="Proteomes" id="UP000004095"/>
    </source>
</evidence>
<evidence type="ECO:0000256" key="12">
    <source>
        <dbReference type="SAM" id="Phobius"/>
    </source>
</evidence>
<dbReference type="PANTHER" id="PTHR45339">
    <property type="entry name" value="HYBRID SIGNAL TRANSDUCTION HISTIDINE KINASE J"/>
    <property type="match status" value="1"/>
</dbReference>
<dbReference type="SMART" id="SM00388">
    <property type="entry name" value="HisKA"/>
    <property type="match status" value="1"/>
</dbReference>
<evidence type="ECO:0000259" key="15">
    <source>
        <dbReference type="PROSITE" id="PS50110"/>
    </source>
</evidence>
<feature type="modified residue" description="4-aspartylphosphate" evidence="11">
    <location>
        <position position="1178"/>
    </location>
</feature>
<dbReference type="InterPro" id="IPR001789">
    <property type="entry name" value="Sig_transdc_resp-reg_receiver"/>
</dbReference>
<accession>A1ZRX3</accession>
<dbReference type="Pfam" id="PF13185">
    <property type="entry name" value="GAF_2"/>
    <property type="match status" value="1"/>
</dbReference>
<dbReference type="eggNOG" id="COG2205">
    <property type="taxonomic scope" value="Bacteria"/>
</dbReference>
<dbReference type="PROSITE" id="PS50113">
    <property type="entry name" value="PAC"/>
    <property type="match status" value="1"/>
</dbReference>
<evidence type="ECO:0000313" key="17">
    <source>
        <dbReference type="EMBL" id="EAY26861.1"/>
    </source>
</evidence>
<organism evidence="17 18">
    <name type="scientific">Microscilla marina ATCC 23134</name>
    <dbReference type="NCBI Taxonomy" id="313606"/>
    <lineage>
        <taxon>Bacteria</taxon>
        <taxon>Pseudomonadati</taxon>
        <taxon>Bacteroidota</taxon>
        <taxon>Cytophagia</taxon>
        <taxon>Cytophagales</taxon>
        <taxon>Microscillaceae</taxon>
        <taxon>Microscilla</taxon>
    </lineage>
</organism>
<dbReference type="Gene3D" id="3.40.50.2300">
    <property type="match status" value="2"/>
</dbReference>
<dbReference type="Gene3D" id="2.60.40.2380">
    <property type="match status" value="1"/>
</dbReference>
<dbReference type="Pfam" id="PF00512">
    <property type="entry name" value="HisKA"/>
    <property type="match status" value="1"/>
</dbReference>
<dbReference type="PROSITE" id="PS50110">
    <property type="entry name" value="RESPONSE_REGULATORY"/>
    <property type="match status" value="2"/>
</dbReference>
<dbReference type="InterPro" id="IPR013655">
    <property type="entry name" value="PAS_fold_3"/>
</dbReference>
<dbReference type="Pfam" id="PF07696">
    <property type="entry name" value="7TMR-DISMED2"/>
    <property type="match status" value="1"/>
</dbReference>
<evidence type="ECO:0000256" key="6">
    <source>
        <dbReference type="ARBA" id="ARBA00022777"/>
    </source>
</evidence>
<feature type="domain" description="Response regulatory" evidence="15">
    <location>
        <begin position="988"/>
        <end position="1104"/>
    </location>
</feature>
<dbReference type="CDD" id="cd00082">
    <property type="entry name" value="HisKA"/>
    <property type="match status" value="1"/>
</dbReference>
<keyword evidence="12" id="KW-0472">Membrane</keyword>
<evidence type="ECO:0000256" key="8">
    <source>
        <dbReference type="ARBA" id="ARBA00023012"/>
    </source>
</evidence>
<name>A1ZRX3_MICM2</name>